<name>A0A7J9SI99_9EURY</name>
<keyword evidence="2" id="KW-1185">Reference proteome</keyword>
<dbReference type="InterPro" id="IPR051710">
    <property type="entry name" value="Phosphatase_SH3-domain"/>
</dbReference>
<sequence length="207" mass="22740">MATEMYVVRHGERRDSVDPDWESVADRVHDPPLTELGRWAAWRVGRRFAAADVSVDAIYASPFLRTVETADEVCRELGTSFELEPGLGEYRNPEWFDAEPETLPPARLRERVGTLHPREDPHVVPQFPETHGAARERIATAARRLAAEVRGSALLVGHGITVAGVVEGLVGPEVDADAPLCGVTRLEADADGGWRLDYTGDTSHLNV</sequence>
<proteinExistence type="predicted"/>
<protein>
    <submittedName>
        <fullName evidence="1">Histidine phosphatase family protein</fullName>
    </submittedName>
</protein>
<accession>A0A7J9SI99</accession>
<dbReference type="InterPro" id="IPR029033">
    <property type="entry name" value="His_PPase_superfam"/>
</dbReference>
<dbReference type="AlphaFoldDB" id="A0A7J9SI99"/>
<gene>
    <name evidence="1" type="ORF">H5V44_10350</name>
</gene>
<evidence type="ECO:0000313" key="1">
    <source>
        <dbReference type="EMBL" id="MBB6646680.1"/>
    </source>
</evidence>
<dbReference type="InterPro" id="IPR013078">
    <property type="entry name" value="His_Pase_superF_clade-1"/>
</dbReference>
<dbReference type="SMART" id="SM00855">
    <property type="entry name" value="PGAM"/>
    <property type="match status" value="1"/>
</dbReference>
<dbReference type="RefSeq" id="WP_185193038.1">
    <property type="nucleotide sequence ID" value="NZ_JACKXD010000003.1"/>
</dbReference>
<reference evidence="1 2" key="1">
    <citation type="submission" date="2020-08" db="EMBL/GenBank/DDBJ databases">
        <authorList>
            <person name="Seo M.-J."/>
        </authorList>
    </citation>
    <scope>NUCLEOTIDE SEQUENCE [LARGE SCALE GENOMIC DNA]</scope>
    <source>
        <strain evidence="1 2">MBLA0160</strain>
    </source>
</reference>
<dbReference type="Gene3D" id="3.40.50.1240">
    <property type="entry name" value="Phosphoglycerate mutase-like"/>
    <property type="match status" value="1"/>
</dbReference>
<dbReference type="Proteomes" id="UP000546257">
    <property type="component" value="Unassembled WGS sequence"/>
</dbReference>
<dbReference type="EMBL" id="JACKXD010000003">
    <property type="protein sequence ID" value="MBB6646680.1"/>
    <property type="molecule type" value="Genomic_DNA"/>
</dbReference>
<dbReference type="PANTHER" id="PTHR16469:SF27">
    <property type="entry name" value="UBIQUITIN-ASSOCIATED AND SH3 DOMAIN-CONTAINING BA-RELATED"/>
    <property type="match status" value="1"/>
</dbReference>
<organism evidence="1 2">
    <name type="scientific">Halobellus ruber</name>
    <dbReference type="NCBI Taxonomy" id="2761102"/>
    <lineage>
        <taxon>Archaea</taxon>
        <taxon>Methanobacteriati</taxon>
        <taxon>Methanobacteriota</taxon>
        <taxon>Stenosarchaea group</taxon>
        <taxon>Halobacteria</taxon>
        <taxon>Halobacteriales</taxon>
        <taxon>Haloferacaceae</taxon>
        <taxon>Halobellus</taxon>
    </lineage>
</organism>
<dbReference type="CDD" id="cd07067">
    <property type="entry name" value="HP_PGM_like"/>
    <property type="match status" value="1"/>
</dbReference>
<dbReference type="Pfam" id="PF00300">
    <property type="entry name" value="His_Phos_1"/>
    <property type="match status" value="1"/>
</dbReference>
<comment type="caution">
    <text evidence="1">The sequence shown here is derived from an EMBL/GenBank/DDBJ whole genome shotgun (WGS) entry which is preliminary data.</text>
</comment>
<dbReference type="SUPFAM" id="SSF53254">
    <property type="entry name" value="Phosphoglycerate mutase-like"/>
    <property type="match status" value="1"/>
</dbReference>
<evidence type="ECO:0000313" key="2">
    <source>
        <dbReference type="Proteomes" id="UP000546257"/>
    </source>
</evidence>
<dbReference type="PANTHER" id="PTHR16469">
    <property type="entry name" value="UBIQUITIN-ASSOCIATED AND SH3 DOMAIN-CONTAINING BA-RELATED"/>
    <property type="match status" value="1"/>
</dbReference>